<evidence type="ECO:0000259" key="2">
    <source>
        <dbReference type="Pfam" id="PF03457"/>
    </source>
</evidence>
<organism evidence="3 4">
    <name type="scientific">Micromonospora antibiotica</name>
    <dbReference type="NCBI Taxonomy" id="2807623"/>
    <lineage>
        <taxon>Bacteria</taxon>
        <taxon>Bacillati</taxon>
        <taxon>Actinomycetota</taxon>
        <taxon>Actinomycetes</taxon>
        <taxon>Micromonosporales</taxon>
        <taxon>Micromonosporaceae</taxon>
        <taxon>Micromonospora</taxon>
    </lineage>
</organism>
<dbReference type="EMBL" id="JAGFWR010000022">
    <property type="protein sequence ID" value="MBO4164302.1"/>
    <property type="molecule type" value="Genomic_DNA"/>
</dbReference>
<dbReference type="Proteomes" id="UP000671399">
    <property type="component" value="Unassembled WGS sequence"/>
</dbReference>
<feature type="domain" description="Helicase-associated" evidence="2">
    <location>
        <begin position="158"/>
        <end position="215"/>
    </location>
</feature>
<feature type="domain" description="Helicase-associated" evidence="2">
    <location>
        <begin position="86"/>
        <end position="147"/>
    </location>
</feature>
<accession>A0ABS3VFF5</accession>
<keyword evidence="4" id="KW-1185">Reference proteome</keyword>
<evidence type="ECO:0000256" key="1">
    <source>
        <dbReference type="SAM" id="MobiDB-lite"/>
    </source>
</evidence>
<dbReference type="Gene3D" id="6.10.140.530">
    <property type="match status" value="4"/>
</dbReference>
<feature type="compositionally biased region" description="Polar residues" evidence="1">
    <location>
        <begin position="1"/>
        <end position="15"/>
    </location>
</feature>
<protein>
    <submittedName>
        <fullName evidence="3">Helicase associated domain-containing protein</fullName>
    </submittedName>
</protein>
<reference evidence="3 4" key="1">
    <citation type="submission" date="2021-03" db="EMBL/GenBank/DDBJ databases">
        <authorList>
            <person name="Lee D.-H."/>
        </authorList>
    </citation>
    <scope>NUCLEOTIDE SEQUENCE [LARGE SCALE GENOMIC DNA]</scope>
    <source>
        <strain evidence="3 4">MMS20-R2-23</strain>
    </source>
</reference>
<dbReference type="PANTHER" id="PTHR33418">
    <property type="entry name" value="HELICASE-ASSOCIATED"/>
    <property type="match status" value="1"/>
</dbReference>
<dbReference type="Pfam" id="PF03457">
    <property type="entry name" value="HA"/>
    <property type="match status" value="4"/>
</dbReference>
<name>A0ABS3VFF5_9ACTN</name>
<evidence type="ECO:0000313" key="3">
    <source>
        <dbReference type="EMBL" id="MBO4164302.1"/>
    </source>
</evidence>
<sequence>SSASPDAAATSYTPCSATRSPTNPAPPAPSPLDETHRDTPPRHTTNGIRLDNWVRQQRFTYKTGRLSQDRIDALNRIGFDWAPVTRAWERGLAAATAFHAEHGHLNPPHRHTIGDVNLTDWLIAQRHLHQKGRLPADRTAALTQLGMNWGRKVRTSEECWQAVLEFYRTHGHLRVPSGTTINGVDVYLWVVSRRFDYQKGRLTSERFRTLTDMGMQWDPPEKPWPRKYAAATAYYRREGHLRPPPRHVEDGVKLTQWLIEQRRVYRSGRLPPDRIDALNAIGMQWDWTKPPTPTDRRPKEEL</sequence>
<evidence type="ECO:0000313" key="4">
    <source>
        <dbReference type="Proteomes" id="UP000671399"/>
    </source>
</evidence>
<feature type="region of interest" description="Disordered" evidence="1">
    <location>
        <begin position="1"/>
        <end position="48"/>
    </location>
</feature>
<gene>
    <name evidence="3" type="ORF">JQN83_26315</name>
</gene>
<feature type="domain" description="Helicase-associated" evidence="2">
    <location>
        <begin position="221"/>
        <end position="283"/>
    </location>
</feature>
<feature type="domain" description="Helicase-associated" evidence="2">
    <location>
        <begin position="36"/>
        <end position="79"/>
    </location>
</feature>
<feature type="non-terminal residue" evidence="3">
    <location>
        <position position="1"/>
    </location>
</feature>
<comment type="caution">
    <text evidence="3">The sequence shown here is derived from an EMBL/GenBank/DDBJ whole genome shotgun (WGS) entry which is preliminary data.</text>
</comment>
<dbReference type="PANTHER" id="PTHR33418:SF1">
    <property type="entry name" value="HELICASE-ASSOCIATED DOMAIN-CONTAINING PROTEIN"/>
    <property type="match status" value="1"/>
</dbReference>
<dbReference type="InterPro" id="IPR005114">
    <property type="entry name" value="Helicase_assoc"/>
</dbReference>
<proteinExistence type="predicted"/>